<evidence type="ECO:0000259" key="13">
    <source>
        <dbReference type="PROSITE" id="PS50929"/>
    </source>
</evidence>
<feature type="domain" description="ABC transporter" evidence="12">
    <location>
        <begin position="1045"/>
        <end position="1260"/>
    </location>
</feature>
<feature type="transmembrane region" description="Helical" evidence="10">
    <location>
        <begin position="156"/>
        <end position="181"/>
    </location>
</feature>
<evidence type="ECO:0000256" key="6">
    <source>
        <dbReference type="ARBA" id="ARBA00022840"/>
    </source>
</evidence>
<dbReference type="Pfam" id="PF00664">
    <property type="entry name" value="ABC_membrane"/>
    <property type="match status" value="2"/>
</dbReference>
<evidence type="ECO:0000313" key="14">
    <source>
        <dbReference type="EnsemblProtists" id="EOD08599"/>
    </source>
</evidence>
<feature type="signal peptide" evidence="11">
    <location>
        <begin position="1"/>
        <end position="20"/>
    </location>
</feature>
<accession>A0A0D3IBG4</accession>
<dbReference type="HOGENOM" id="CLU_000604_27_3_1"/>
<feature type="chain" id="PRO_5044226528" description="ABC transporter" evidence="11">
    <location>
        <begin position="21"/>
        <end position="1264"/>
    </location>
</feature>
<dbReference type="InterPro" id="IPR050173">
    <property type="entry name" value="ABC_transporter_C-like"/>
</dbReference>
<proteinExistence type="predicted"/>
<dbReference type="Proteomes" id="UP000013827">
    <property type="component" value="Unassembled WGS sequence"/>
</dbReference>
<dbReference type="Gene3D" id="3.40.50.300">
    <property type="entry name" value="P-loop containing nucleotide triphosphate hydrolases"/>
    <property type="match status" value="3"/>
</dbReference>
<dbReference type="GO" id="GO:0140359">
    <property type="term" value="F:ABC-type transporter activity"/>
    <property type="evidence" value="ECO:0007669"/>
    <property type="project" value="InterPro"/>
</dbReference>
<dbReference type="GeneID" id="17254729"/>
<feature type="compositionally biased region" description="Basic residues" evidence="9">
    <location>
        <begin position="471"/>
        <end position="488"/>
    </location>
</feature>
<keyword evidence="11" id="KW-0732">Signal</keyword>
<dbReference type="PANTHER" id="PTHR24223:SF415">
    <property type="entry name" value="FI20190P1"/>
    <property type="match status" value="1"/>
</dbReference>
<feature type="compositionally biased region" description="Low complexity" evidence="9">
    <location>
        <begin position="708"/>
        <end position="721"/>
    </location>
</feature>
<dbReference type="PaxDb" id="2903-EOD08599"/>
<feature type="region of interest" description="Disordered" evidence="9">
    <location>
        <begin position="699"/>
        <end position="721"/>
    </location>
</feature>
<dbReference type="GO" id="GO:0005524">
    <property type="term" value="F:ATP binding"/>
    <property type="evidence" value="ECO:0007669"/>
    <property type="project" value="UniProtKB-KW"/>
</dbReference>
<feature type="domain" description="ABC transporter" evidence="12">
    <location>
        <begin position="498"/>
        <end position="724"/>
    </location>
</feature>
<dbReference type="CDD" id="cd18580">
    <property type="entry name" value="ABC_6TM_ABCC_D2"/>
    <property type="match status" value="1"/>
</dbReference>
<feature type="transmembrane region" description="Helical" evidence="10">
    <location>
        <begin position="813"/>
        <end position="835"/>
    </location>
</feature>
<keyword evidence="15" id="KW-1185">Reference proteome</keyword>
<evidence type="ECO:0000256" key="10">
    <source>
        <dbReference type="SAM" id="Phobius"/>
    </source>
</evidence>
<dbReference type="InterPro" id="IPR044726">
    <property type="entry name" value="ABCC_6TM_D2"/>
</dbReference>
<dbReference type="GO" id="GO:0016887">
    <property type="term" value="F:ATP hydrolysis activity"/>
    <property type="evidence" value="ECO:0007669"/>
    <property type="project" value="InterPro"/>
</dbReference>
<dbReference type="GO" id="GO:0016020">
    <property type="term" value="C:membrane"/>
    <property type="evidence" value="ECO:0007669"/>
    <property type="project" value="UniProtKB-SubCell"/>
</dbReference>
<keyword evidence="2" id="KW-0813">Transport</keyword>
<feature type="transmembrane region" description="Helical" evidence="10">
    <location>
        <begin position="987"/>
        <end position="1006"/>
    </location>
</feature>
<organism evidence="14 15">
    <name type="scientific">Emiliania huxleyi (strain CCMP1516)</name>
    <dbReference type="NCBI Taxonomy" id="280463"/>
    <lineage>
        <taxon>Eukaryota</taxon>
        <taxon>Haptista</taxon>
        <taxon>Haptophyta</taxon>
        <taxon>Prymnesiophyceae</taxon>
        <taxon>Isochrysidales</taxon>
        <taxon>Noelaerhabdaceae</taxon>
        <taxon>Emiliania</taxon>
    </lineage>
</organism>
<evidence type="ECO:0000259" key="12">
    <source>
        <dbReference type="PROSITE" id="PS50893"/>
    </source>
</evidence>
<evidence type="ECO:0000256" key="5">
    <source>
        <dbReference type="ARBA" id="ARBA00022741"/>
    </source>
</evidence>
<dbReference type="CDD" id="cd03244">
    <property type="entry name" value="ABCC_MRP_domain2"/>
    <property type="match status" value="1"/>
</dbReference>
<dbReference type="STRING" id="2903.R1DIU4"/>
<dbReference type="CDD" id="cd03250">
    <property type="entry name" value="ABCC_MRP_domain1"/>
    <property type="match status" value="1"/>
</dbReference>
<dbReference type="RefSeq" id="XP_005761028.1">
    <property type="nucleotide sequence ID" value="XM_005760971.1"/>
</dbReference>
<dbReference type="InterPro" id="IPR003593">
    <property type="entry name" value="AAA+_ATPase"/>
</dbReference>
<feature type="domain" description="ABC transmembrane type-1" evidence="13">
    <location>
        <begin position="122"/>
        <end position="395"/>
    </location>
</feature>
<dbReference type="InterPro" id="IPR044746">
    <property type="entry name" value="ABCC_6TM_D1"/>
</dbReference>
<reference evidence="15" key="1">
    <citation type="journal article" date="2013" name="Nature">
        <title>Pan genome of the phytoplankton Emiliania underpins its global distribution.</title>
        <authorList>
            <person name="Read B.A."/>
            <person name="Kegel J."/>
            <person name="Klute M.J."/>
            <person name="Kuo A."/>
            <person name="Lefebvre S.C."/>
            <person name="Maumus F."/>
            <person name="Mayer C."/>
            <person name="Miller J."/>
            <person name="Monier A."/>
            <person name="Salamov A."/>
            <person name="Young J."/>
            <person name="Aguilar M."/>
            <person name="Claverie J.M."/>
            <person name="Frickenhaus S."/>
            <person name="Gonzalez K."/>
            <person name="Herman E.K."/>
            <person name="Lin Y.C."/>
            <person name="Napier J."/>
            <person name="Ogata H."/>
            <person name="Sarno A.F."/>
            <person name="Shmutz J."/>
            <person name="Schroeder D."/>
            <person name="de Vargas C."/>
            <person name="Verret F."/>
            <person name="von Dassow P."/>
            <person name="Valentin K."/>
            <person name="Van de Peer Y."/>
            <person name="Wheeler G."/>
            <person name="Dacks J.B."/>
            <person name="Delwiche C.F."/>
            <person name="Dyhrman S.T."/>
            <person name="Glockner G."/>
            <person name="John U."/>
            <person name="Richards T."/>
            <person name="Worden A.Z."/>
            <person name="Zhang X."/>
            <person name="Grigoriev I.V."/>
            <person name="Allen A.E."/>
            <person name="Bidle K."/>
            <person name="Borodovsky M."/>
            <person name="Bowler C."/>
            <person name="Brownlee C."/>
            <person name="Cock J.M."/>
            <person name="Elias M."/>
            <person name="Gladyshev V.N."/>
            <person name="Groth M."/>
            <person name="Guda C."/>
            <person name="Hadaegh A."/>
            <person name="Iglesias-Rodriguez M.D."/>
            <person name="Jenkins J."/>
            <person name="Jones B.M."/>
            <person name="Lawson T."/>
            <person name="Leese F."/>
            <person name="Lindquist E."/>
            <person name="Lobanov A."/>
            <person name="Lomsadze A."/>
            <person name="Malik S.B."/>
            <person name="Marsh M.E."/>
            <person name="Mackinder L."/>
            <person name="Mock T."/>
            <person name="Mueller-Roeber B."/>
            <person name="Pagarete A."/>
            <person name="Parker M."/>
            <person name="Probert I."/>
            <person name="Quesneville H."/>
            <person name="Raines C."/>
            <person name="Rensing S.A."/>
            <person name="Riano-Pachon D.M."/>
            <person name="Richier S."/>
            <person name="Rokitta S."/>
            <person name="Shiraiwa Y."/>
            <person name="Soanes D.M."/>
            <person name="van der Giezen M."/>
            <person name="Wahlund T.M."/>
            <person name="Williams B."/>
            <person name="Wilson W."/>
            <person name="Wolfe G."/>
            <person name="Wurch L.L."/>
        </authorList>
    </citation>
    <scope>NUCLEOTIDE SEQUENCE</scope>
</reference>
<evidence type="ECO:0000256" key="8">
    <source>
        <dbReference type="ARBA" id="ARBA00023136"/>
    </source>
</evidence>
<dbReference type="Pfam" id="PF00005">
    <property type="entry name" value="ABC_tran"/>
    <property type="match status" value="2"/>
</dbReference>
<dbReference type="InterPro" id="IPR011527">
    <property type="entry name" value="ABC1_TM_dom"/>
</dbReference>
<feature type="transmembrane region" description="Helical" evidence="10">
    <location>
        <begin position="749"/>
        <end position="768"/>
    </location>
</feature>
<dbReference type="KEGG" id="ehx:EMIHUDRAFT_453046"/>
<dbReference type="SUPFAM" id="SSF90123">
    <property type="entry name" value="ABC transporter transmembrane region"/>
    <property type="match status" value="2"/>
</dbReference>
<evidence type="ECO:0000256" key="3">
    <source>
        <dbReference type="ARBA" id="ARBA00022692"/>
    </source>
</evidence>
<keyword evidence="4" id="KW-0677">Repeat</keyword>
<dbReference type="InterPro" id="IPR003439">
    <property type="entry name" value="ABC_transporter-like_ATP-bd"/>
</dbReference>
<evidence type="ECO:0008006" key="16">
    <source>
        <dbReference type="Google" id="ProtNLM"/>
    </source>
</evidence>
<dbReference type="eggNOG" id="KOG0054">
    <property type="taxonomic scope" value="Eukaryota"/>
</dbReference>
<keyword evidence="6" id="KW-0067">ATP-binding</keyword>
<dbReference type="Gene3D" id="1.20.1560.10">
    <property type="entry name" value="ABC transporter type 1, transmembrane domain"/>
    <property type="match status" value="2"/>
</dbReference>
<dbReference type="InterPro" id="IPR036640">
    <property type="entry name" value="ABC1_TM_sf"/>
</dbReference>
<evidence type="ECO:0000313" key="15">
    <source>
        <dbReference type="Proteomes" id="UP000013827"/>
    </source>
</evidence>
<evidence type="ECO:0000256" key="4">
    <source>
        <dbReference type="ARBA" id="ARBA00022737"/>
    </source>
</evidence>
<dbReference type="EnsemblProtists" id="EOD08599">
    <property type="protein sequence ID" value="EOD08599"/>
    <property type="gene ID" value="EMIHUDRAFT_453046"/>
</dbReference>
<reference evidence="14" key="2">
    <citation type="submission" date="2024-10" db="UniProtKB">
        <authorList>
            <consortium name="EnsemblProtists"/>
        </authorList>
    </citation>
    <scope>IDENTIFICATION</scope>
</reference>
<dbReference type="PROSITE" id="PS50929">
    <property type="entry name" value="ABC_TM1F"/>
    <property type="match status" value="2"/>
</dbReference>
<protein>
    <recommendedName>
        <fullName evidence="16">ABC transporter</fullName>
    </recommendedName>
</protein>
<evidence type="ECO:0000256" key="1">
    <source>
        <dbReference type="ARBA" id="ARBA00004141"/>
    </source>
</evidence>
<evidence type="ECO:0000256" key="11">
    <source>
        <dbReference type="SAM" id="SignalP"/>
    </source>
</evidence>
<feature type="transmembrane region" description="Helical" evidence="10">
    <location>
        <begin position="44"/>
        <end position="66"/>
    </location>
</feature>
<evidence type="ECO:0000256" key="7">
    <source>
        <dbReference type="ARBA" id="ARBA00022989"/>
    </source>
</evidence>
<dbReference type="OMA" id="IQYAFIC"/>
<dbReference type="CDD" id="cd18579">
    <property type="entry name" value="ABC_6TM_ABCC_D1"/>
    <property type="match status" value="1"/>
</dbReference>
<keyword evidence="3 10" id="KW-0812">Transmembrane</keyword>
<dbReference type="PROSITE" id="PS50893">
    <property type="entry name" value="ABC_TRANSPORTER_2"/>
    <property type="match status" value="2"/>
</dbReference>
<feature type="transmembrane region" description="Helical" evidence="10">
    <location>
        <begin position="366"/>
        <end position="386"/>
    </location>
</feature>
<feature type="transmembrane region" description="Helical" evidence="10">
    <location>
        <begin position="886"/>
        <end position="904"/>
    </location>
</feature>
<keyword evidence="8 10" id="KW-0472">Membrane</keyword>
<keyword evidence="7 10" id="KW-1133">Transmembrane helix</keyword>
<dbReference type="SUPFAM" id="SSF52540">
    <property type="entry name" value="P-loop containing nucleoside triphosphate hydrolases"/>
    <property type="match status" value="2"/>
</dbReference>
<feature type="domain" description="ABC transmembrane type-1" evidence="13">
    <location>
        <begin position="764"/>
        <end position="1044"/>
    </location>
</feature>
<feature type="transmembrane region" description="Helical" evidence="10">
    <location>
        <begin position="238"/>
        <end position="266"/>
    </location>
</feature>
<dbReference type="AlphaFoldDB" id="A0A0D3IBG4"/>
<comment type="subcellular location">
    <subcellularLocation>
        <location evidence="1">Membrane</location>
        <topology evidence="1">Multi-pass membrane protein</topology>
    </subcellularLocation>
</comment>
<evidence type="ECO:0000256" key="2">
    <source>
        <dbReference type="ARBA" id="ARBA00022448"/>
    </source>
</evidence>
<dbReference type="PANTHER" id="PTHR24223">
    <property type="entry name" value="ATP-BINDING CASSETTE SUB-FAMILY C"/>
    <property type="match status" value="1"/>
</dbReference>
<feature type="transmembrane region" description="Helical" evidence="10">
    <location>
        <begin position="115"/>
        <end position="135"/>
    </location>
</feature>
<feature type="transmembrane region" description="Helical" evidence="10">
    <location>
        <begin position="332"/>
        <end position="360"/>
    </location>
</feature>
<dbReference type="InterPro" id="IPR027417">
    <property type="entry name" value="P-loop_NTPase"/>
</dbReference>
<keyword evidence="5" id="KW-0547">Nucleotide-binding</keyword>
<feature type="region of interest" description="Disordered" evidence="9">
    <location>
        <begin position="465"/>
        <end position="510"/>
    </location>
</feature>
<dbReference type="SMART" id="SM00382">
    <property type="entry name" value="AAA"/>
    <property type="match status" value="2"/>
</dbReference>
<name>A0A0D3IBG4_EMIH1</name>
<dbReference type="FunFam" id="1.20.1560.10:FF:000013">
    <property type="entry name" value="ABC transporter C family member 2"/>
    <property type="match status" value="1"/>
</dbReference>
<feature type="transmembrane region" description="Helical" evidence="10">
    <location>
        <begin position="910"/>
        <end position="928"/>
    </location>
</feature>
<evidence type="ECO:0000256" key="9">
    <source>
        <dbReference type="SAM" id="MobiDB-lite"/>
    </source>
</evidence>
<sequence length="1264" mass="134612">MALRAVNVVGAALLFAGTVAELVLDPEQDRMDVPPGYSQGAVRGLYLACGSCGAAAWACVLGLALFEARCGRNAGRSTRLWLMLSALLACLRFASDVERLATGSAPLDGVARARLGVFAVSAVVGLVANTSLMFANPLLINTLVRYLSGEQPLSPTAAVVCALGMFVANSAKSLALGQYFFRGFRLGLRAKSAIGQLALTLAHEERSRFGTGAVASHIDASKMGDALPYLHLLWSGPVTLIIATVMLCNFLGVAGLAGIFIMVFSMPLNTQLSRKMGAFTRRTMALRDRRVKFTSELLQGVRLLKLFAWEPSLLEQLGERRTAELKQVRNNLLLGGVMGFFFTAIPLFVTLATFLVYSALGNKLTAATAFTSLSLFQIIRFPLLVVPMMITRVIDLSVVNGRLSRFLNAKGREAVELDGGGDGDSVVGGDAPISLEGHFLSRLPAAAGAPAIELHGAAFRWPETAVESDKGKKKKRRKRSRLFGHGAHHSAESVRSALAEQGAKSQAARPPTLSALDLSLSRGSLTIVLGPVGSGKTSLLLALLGDMPRLKGRAVLRGEVVYCAQEPWIQNMTLKDNVLFGKPFDARLYEEVLGACALAADLEQLPAGDRTEIGERGINLSGGQKARIALARACYTAGCCPSPTVLLDDVLAAVDAEVGAQLMRECVCGLLSTWGCTVLLATHHAHHAHAAGHVAAAAGGGGGGGGAPKPAGRAKPEAGGAKAGGSIIAAEDRERGVVAMSLWVRYAEALGWLSMSSLIGIYSLSQVFTYGSSWWLTQWAADTFPSVSHGEPWFYMAVYSGAPLVAAPPHSGWLASASLMAAALILVRAVVLTLASVRAARKIQAEAISAVFQAPIAFFDTTPLGRIVNRFSGDVQKVDVQISGQFMQLFLNFFSLLGTIMMLALSSKYVLLSLLPLAIIYFFCAKYYRASSRELQRLESISRSPIYTAFTEALNGAPTIAAMRVAPRRAAFIMYAANRWLSVRLEFLSNLLLALTALLAVASHLANGGGGKASAGLAGLALSYAPGMTDTLNNLLRNFTSLETMMTCRIGVRMGYRPGLPDVLSDLRLDIAPREKVGIVGRTGAGKSSILVALFRMGEVRAGAILLDGVDISAVPLPTLRSRLAIIPQDPLWDALDACSIGGAMREHPDGLGKPIDERGANLSMGQRQLVCMARALLKRARILVLDEATASVDMETDELIQQTLRREMTDATVLTIAHRLDTIMQGDRVVVMHAGQAVESGPPLELRDTPGSRFAELWSAQQQ</sequence>